<evidence type="ECO:0000256" key="1">
    <source>
        <dbReference type="ARBA" id="ARBA00004141"/>
    </source>
</evidence>
<keyword evidence="5 7" id="KW-1133">Transmembrane helix</keyword>
<protein>
    <submittedName>
        <fullName evidence="8">Transporter, auxin efflux carrier (AEC) family protein</fullName>
    </submittedName>
</protein>
<feature type="transmembrane region" description="Helical" evidence="7">
    <location>
        <begin position="43"/>
        <end position="62"/>
    </location>
</feature>
<keyword evidence="4 7" id="KW-0812">Transmembrane</keyword>
<evidence type="ECO:0000256" key="6">
    <source>
        <dbReference type="ARBA" id="ARBA00023136"/>
    </source>
</evidence>
<dbReference type="InterPro" id="IPR004776">
    <property type="entry name" value="Mem_transp_PIN-like"/>
</dbReference>
<dbReference type="PANTHER" id="PTHR36838">
    <property type="entry name" value="AUXIN EFFLUX CARRIER FAMILY PROTEIN"/>
    <property type="match status" value="1"/>
</dbReference>
<feature type="transmembrane region" description="Helical" evidence="7">
    <location>
        <begin position="227"/>
        <end position="248"/>
    </location>
</feature>
<dbReference type="GO" id="GO:0055085">
    <property type="term" value="P:transmembrane transport"/>
    <property type="evidence" value="ECO:0007669"/>
    <property type="project" value="InterPro"/>
</dbReference>
<keyword evidence="3" id="KW-1003">Cell membrane</keyword>
<proteinExistence type="predicted"/>
<dbReference type="GO" id="GO:0016020">
    <property type="term" value="C:membrane"/>
    <property type="evidence" value="ECO:0007669"/>
    <property type="project" value="UniProtKB-SubCell"/>
</dbReference>
<dbReference type="AlphaFoldDB" id="A0A9W5MZN1"/>
<evidence type="ECO:0000313" key="8">
    <source>
        <dbReference type="EMBL" id="EFC52461.1"/>
    </source>
</evidence>
<evidence type="ECO:0000313" key="9">
    <source>
        <dbReference type="Proteomes" id="UP000004621"/>
    </source>
</evidence>
<evidence type="ECO:0000256" key="2">
    <source>
        <dbReference type="ARBA" id="ARBA00022448"/>
    </source>
</evidence>
<keyword evidence="6 7" id="KW-0472">Membrane</keyword>
<name>A0A9W5MZN1_NEISU</name>
<dbReference type="Proteomes" id="UP000004621">
    <property type="component" value="Unassembled WGS sequence"/>
</dbReference>
<evidence type="ECO:0000256" key="5">
    <source>
        <dbReference type="ARBA" id="ARBA00022989"/>
    </source>
</evidence>
<gene>
    <name evidence="8" type="ORF">NEISUBOT_04207</name>
</gene>
<evidence type="ECO:0000256" key="7">
    <source>
        <dbReference type="SAM" id="Phobius"/>
    </source>
</evidence>
<dbReference type="Pfam" id="PF03547">
    <property type="entry name" value="Mem_trans"/>
    <property type="match status" value="2"/>
</dbReference>
<comment type="caution">
    <text evidence="8">The sequence shown here is derived from an EMBL/GenBank/DDBJ whole genome shotgun (WGS) entry which is preliminary data.</text>
</comment>
<organism evidence="8 9">
    <name type="scientific">Neisseria subflava NJ9703</name>
    <dbReference type="NCBI Taxonomy" id="546268"/>
    <lineage>
        <taxon>Bacteria</taxon>
        <taxon>Pseudomonadati</taxon>
        <taxon>Pseudomonadota</taxon>
        <taxon>Betaproteobacteria</taxon>
        <taxon>Neisseriales</taxon>
        <taxon>Neisseriaceae</taxon>
        <taxon>Neisseria</taxon>
    </lineage>
</organism>
<sequence>MFLPFFIMETSFLLAGKITELTLIVLMGVALVKAGLLKSENSYTLSVIALYLISPSVMIHAFQMDNTPQIIEGLKLSVMLAVFFHVVLIVLGRVFKHLFKLDALEHAATVYSNSGNLIIPLVMSVFGPEWVIYTSGFIMVQTFLFWTHLRLLICGRGNVAWKTIFTNINILSMLVGLLMFTFQIKLPHIIDNTLATVGSMIGPVAMLVAGMLLASLPLRSIMWTPRLYLVAFLRLILIPILLLFAVKVCGFAHHDAHADTVVLISFLATTSPAAATVTQMAVVYGKNAQKASAIYGLTTLLCVVTMPVMIALYRWII</sequence>
<feature type="transmembrane region" description="Helical" evidence="7">
    <location>
        <begin position="294"/>
        <end position="316"/>
    </location>
</feature>
<feature type="transmembrane region" description="Helical" evidence="7">
    <location>
        <begin position="74"/>
        <end position="95"/>
    </location>
</feature>
<reference evidence="8 9" key="1">
    <citation type="submission" date="2010-01" db="EMBL/GenBank/DDBJ databases">
        <authorList>
            <person name="Weinstock G."/>
            <person name="Sodergren E."/>
            <person name="Clifton S."/>
            <person name="Fulton L."/>
            <person name="Fulton B."/>
            <person name="Courtney L."/>
            <person name="Fronick C."/>
            <person name="Harrison M."/>
            <person name="Strong C."/>
            <person name="Farmer C."/>
            <person name="Delahaunty K."/>
            <person name="Markovic C."/>
            <person name="Hall O."/>
            <person name="Minx P."/>
            <person name="Tomlinson C."/>
            <person name="Mitreva M."/>
            <person name="Nelson J."/>
            <person name="Hou S."/>
            <person name="Wollam A."/>
            <person name="Pepin K.H."/>
            <person name="Johnson M."/>
            <person name="Bhonagiri V."/>
            <person name="Nash W.E."/>
            <person name="Warren W."/>
            <person name="Chinwalla A."/>
            <person name="Mardis E.R."/>
            <person name="Wilson R.K."/>
        </authorList>
    </citation>
    <scope>NUCLEOTIDE SEQUENCE [LARGE SCALE GENOMIC DNA]</scope>
    <source>
        <strain evidence="8 9">NJ9703</strain>
    </source>
</reference>
<feature type="transmembrane region" description="Helical" evidence="7">
    <location>
        <begin position="12"/>
        <end position="31"/>
    </location>
</feature>
<comment type="subcellular location">
    <subcellularLocation>
        <location evidence="1">Membrane</location>
        <topology evidence="1">Multi-pass membrane protein</topology>
    </subcellularLocation>
</comment>
<evidence type="ECO:0000256" key="4">
    <source>
        <dbReference type="ARBA" id="ARBA00022692"/>
    </source>
</evidence>
<keyword evidence="2" id="KW-0813">Transport</keyword>
<feature type="transmembrane region" description="Helical" evidence="7">
    <location>
        <begin position="260"/>
        <end position="282"/>
    </location>
</feature>
<evidence type="ECO:0000256" key="3">
    <source>
        <dbReference type="ARBA" id="ARBA00022475"/>
    </source>
</evidence>
<accession>A0A9W5MZN1</accession>
<feature type="transmembrane region" description="Helical" evidence="7">
    <location>
        <begin position="164"/>
        <end position="182"/>
    </location>
</feature>
<dbReference type="PANTHER" id="PTHR36838:SF1">
    <property type="entry name" value="SLR1864 PROTEIN"/>
    <property type="match status" value="1"/>
</dbReference>
<feature type="transmembrane region" description="Helical" evidence="7">
    <location>
        <begin position="194"/>
        <end position="215"/>
    </location>
</feature>
<feature type="transmembrane region" description="Helical" evidence="7">
    <location>
        <begin position="130"/>
        <end position="152"/>
    </location>
</feature>
<dbReference type="EMBL" id="ACEO02000004">
    <property type="protein sequence ID" value="EFC52461.1"/>
    <property type="molecule type" value="Genomic_DNA"/>
</dbReference>